<evidence type="ECO:0000256" key="1">
    <source>
        <dbReference type="ARBA" id="ARBA00001946"/>
    </source>
</evidence>
<dbReference type="CDD" id="cd02883">
    <property type="entry name" value="NUDIX_Hydrolase"/>
    <property type="match status" value="1"/>
</dbReference>
<dbReference type="EMBL" id="JARHUD010000005">
    <property type="protein sequence ID" value="MDF2096236.1"/>
    <property type="molecule type" value="Genomic_DNA"/>
</dbReference>
<dbReference type="Proteomes" id="UP001215503">
    <property type="component" value="Unassembled WGS sequence"/>
</dbReference>
<dbReference type="PANTHER" id="PTHR43046:SF16">
    <property type="entry name" value="ADP-RIBOSE PYROPHOSPHATASE YJHB-RELATED"/>
    <property type="match status" value="1"/>
</dbReference>
<dbReference type="PROSITE" id="PS51462">
    <property type="entry name" value="NUDIX"/>
    <property type="match status" value="1"/>
</dbReference>
<evidence type="ECO:0000256" key="3">
    <source>
        <dbReference type="RuleBase" id="RU003476"/>
    </source>
</evidence>
<evidence type="ECO:0000313" key="5">
    <source>
        <dbReference type="EMBL" id="MDF2096236.1"/>
    </source>
</evidence>
<sequence>MVQNTSRGRALARRLWLSCPPGLRRTAVAGLNDRFTVAVLGVFFDPRGRVLLLRHLWHARDGWALPSGFIEARETPEAGLLRELREETGLEGEDLHLLEARTIAARKHLELFFWGSVATPEPVILNYEIREAGWFAPDALPAGLSEAHRGPIAEARTRVQAEVSRC</sequence>
<keyword evidence="6" id="KW-1185">Reference proteome</keyword>
<dbReference type="InterPro" id="IPR020476">
    <property type="entry name" value="Nudix_hydrolase"/>
</dbReference>
<dbReference type="PANTHER" id="PTHR43046">
    <property type="entry name" value="GDP-MANNOSE MANNOSYL HYDROLASE"/>
    <property type="match status" value="1"/>
</dbReference>
<dbReference type="Pfam" id="PF00293">
    <property type="entry name" value="NUDIX"/>
    <property type="match status" value="1"/>
</dbReference>
<dbReference type="PROSITE" id="PS00893">
    <property type="entry name" value="NUDIX_BOX"/>
    <property type="match status" value="1"/>
</dbReference>
<feature type="domain" description="Nudix hydrolase" evidence="4">
    <location>
        <begin position="34"/>
        <end position="160"/>
    </location>
</feature>
<reference evidence="5 6" key="1">
    <citation type="submission" date="2023-03" db="EMBL/GenBank/DDBJ databases">
        <title>Fodinicurvata sp. CAU 1616 isolated from sea sendiment.</title>
        <authorList>
            <person name="Kim W."/>
        </authorList>
    </citation>
    <scope>NUCLEOTIDE SEQUENCE [LARGE SCALE GENOMIC DNA]</scope>
    <source>
        <strain evidence="5 6">CAU 1616</strain>
    </source>
</reference>
<keyword evidence="2 3" id="KW-0378">Hydrolase</keyword>
<gene>
    <name evidence="5" type="ORF">P2G67_09640</name>
</gene>
<dbReference type="InterPro" id="IPR015797">
    <property type="entry name" value="NUDIX_hydrolase-like_dom_sf"/>
</dbReference>
<accession>A0ABT5YN49</accession>
<dbReference type="GO" id="GO:0016787">
    <property type="term" value="F:hydrolase activity"/>
    <property type="evidence" value="ECO:0007669"/>
    <property type="project" value="UniProtKB-KW"/>
</dbReference>
<comment type="similarity">
    <text evidence="3">Belongs to the Nudix hydrolase family.</text>
</comment>
<dbReference type="InterPro" id="IPR020084">
    <property type="entry name" value="NUDIX_hydrolase_CS"/>
</dbReference>
<dbReference type="SUPFAM" id="SSF55811">
    <property type="entry name" value="Nudix"/>
    <property type="match status" value="1"/>
</dbReference>
<dbReference type="InterPro" id="IPR000086">
    <property type="entry name" value="NUDIX_hydrolase_dom"/>
</dbReference>
<dbReference type="Gene3D" id="3.90.79.10">
    <property type="entry name" value="Nucleoside Triphosphate Pyrophosphohydrolase"/>
    <property type="match status" value="1"/>
</dbReference>
<evidence type="ECO:0000256" key="2">
    <source>
        <dbReference type="ARBA" id="ARBA00022801"/>
    </source>
</evidence>
<comment type="caution">
    <text evidence="5">The sequence shown here is derived from an EMBL/GenBank/DDBJ whole genome shotgun (WGS) entry which is preliminary data.</text>
</comment>
<comment type="cofactor">
    <cofactor evidence="1">
        <name>Mg(2+)</name>
        <dbReference type="ChEBI" id="CHEBI:18420"/>
    </cofactor>
</comment>
<evidence type="ECO:0000259" key="4">
    <source>
        <dbReference type="PROSITE" id="PS51462"/>
    </source>
</evidence>
<protein>
    <submittedName>
        <fullName evidence="5">NUDIX hydrolase</fullName>
    </submittedName>
</protein>
<name>A0ABT5YN49_9PROT</name>
<dbReference type="RefSeq" id="WP_275822451.1">
    <property type="nucleotide sequence ID" value="NZ_JARHUD010000005.1"/>
</dbReference>
<proteinExistence type="inferred from homology"/>
<organism evidence="5 6">
    <name type="scientific">Aquibaculum arenosum</name>
    <dbReference type="NCBI Taxonomy" id="3032591"/>
    <lineage>
        <taxon>Bacteria</taxon>
        <taxon>Pseudomonadati</taxon>
        <taxon>Pseudomonadota</taxon>
        <taxon>Alphaproteobacteria</taxon>
        <taxon>Rhodospirillales</taxon>
        <taxon>Rhodovibrionaceae</taxon>
        <taxon>Aquibaculum</taxon>
    </lineage>
</organism>
<evidence type="ECO:0000313" key="6">
    <source>
        <dbReference type="Proteomes" id="UP001215503"/>
    </source>
</evidence>
<dbReference type="PRINTS" id="PR00502">
    <property type="entry name" value="NUDIXFAMILY"/>
</dbReference>